<keyword evidence="3" id="KW-0418">Kinase</keyword>
<proteinExistence type="predicted"/>
<evidence type="ECO:0000259" key="4">
    <source>
        <dbReference type="SMART" id="SM01317"/>
    </source>
</evidence>
<keyword evidence="6" id="KW-1185">Reference proteome</keyword>
<feature type="domain" description="Sporulation initiation phosphotransferase B C-terminal" evidence="4">
    <location>
        <begin position="61"/>
        <end position="175"/>
    </location>
</feature>
<dbReference type="Proteomes" id="UP000004080">
    <property type="component" value="Unassembled WGS sequence"/>
</dbReference>
<dbReference type="SUPFAM" id="SSF55890">
    <property type="entry name" value="Sporulation response regulatory protein Spo0B"/>
    <property type="match status" value="1"/>
</dbReference>
<dbReference type="InterPro" id="IPR016122">
    <property type="entry name" value="SpoOB_C"/>
</dbReference>
<keyword evidence="1" id="KW-0597">Phosphoprotein</keyword>
<accession>I8J0P7</accession>
<reference evidence="5 6" key="1">
    <citation type="journal article" date="2012" name="J. Bacteriol.">
        <title>Genome of Bacillus macauensis ZFHKF-1, a Long-Chain-Forming Bacterium.</title>
        <authorList>
            <person name="Cai L."/>
            <person name="Zhang T."/>
        </authorList>
    </citation>
    <scope>NUCLEOTIDE SEQUENCE [LARGE SCALE GENOMIC DNA]</scope>
    <source>
        <strain evidence="5 6">ZFHKF-1</strain>
    </source>
</reference>
<dbReference type="RefSeq" id="WP_007202349.1">
    <property type="nucleotide sequence ID" value="NZ_AKKV01000026.1"/>
</dbReference>
<evidence type="ECO:0000256" key="3">
    <source>
        <dbReference type="ARBA" id="ARBA00022777"/>
    </source>
</evidence>
<evidence type="ECO:0000256" key="2">
    <source>
        <dbReference type="ARBA" id="ARBA00022679"/>
    </source>
</evidence>
<dbReference type="OrthoDB" id="2375606at2"/>
<dbReference type="PATRIC" id="fig|1196324.3.peg.2325"/>
<name>I8J0P7_9BACL</name>
<sequence length="183" mass="21019">MGKRKKWSTLDVVRHARHDWLNDLQLIKTNLSLGRTDRVEEIIAAIVQSSRHESHLMNINVPELAEFLITYNWLKYPIVLSVEVTGQVKDLSKIEAPLLHCCESLIALLNEAVDPLSENKLTLTIFNEEAVTMLTFTLEGTLLHRDQFSGALTEWQAHKKWRVIESYVHPTESVINVELQAHM</sequence>
<dbReference type="eggNOG" id="COG3290">
    <property type="taxonomic scope" value="Bacteria"/>
</dbReference>
<gene>
    <name evidence="5" type="ORF">A374_11325</name>
</gene>
<dbReference type="InterPro" id="IPR016120">
    <property type="entry name" value="Sig_transdc_His_kin_SpoOB"/>
</dbReference>
<dbReference type="InterPro" id="IPR037100">
    <property type="entry name" value="Spo0B_C_sf"/>
</dbReference>
<dbReference type="AlphaFoldDB" id="I8J0P7"/>
<dbReference type="InterPro" id="IPR039506">
    <property type="entry name" value="SPOB_a"/>
</dbReference>
<dbReference type="Pfam" id="PF14689">
    <property type="entry name" value="SPOB_a"/>
    <property type="match status" value="1"/>
</dbReference>
<comment type="caution">
    <text evidence="5">The sequence shown here is derived from an EMBL/GenBank/DDBJ whole genome shotgun (WGS) entry which is preliminary data.</text>
</comment>
<dbReference type="Pfam" id="PF14682">
    <property type="entry name" value="SPOB_ab"/>
    <property type="match status" value="1"/>
</dbReference>
<dbReference type="GO" id="GO:0000155">
    <property type="term" value="F:phosphorelay sensor kinase activity"/>
    <property type="evidence" value="ECO:0007669"/>
    <property type="project" value="InterPro"/>
</dbReference>
<dbReference type="Gene3D" id="3.30.565.30">
    <property type="entry name" value="Sporulation initiation phosphotransferase B (SpoOB), C-terminal domain"/>
    <property type="match status" value="1"/>
</dbReference>
<dbReference type="SMART" id="SM01317">
    <property type="entry name" value="SPOB_ab"/>
    <property type="match status" value="1"/>
</dbReference>
<evidence type="ECO:0000313" key="5">
    <source>
        <dbReference type="EMBL" id="EIT85331.1"/>
    </source>
</evidence>
<evidence type="ECO:0000256" key="1">
    <source>
        <dbReference type="ARBA" id="ARBA00022553"/>
    </source>
</evidence>
<dbReference type="EMBL" id="AKKV01000026">
    <property type="protein sequence ID" value="EIT85331.1"/>
    <property type="molecule type" value="Genomic_DNA"/>
</dbReference>
<organism evidence="5 6">
    <name type="scientific">Fictibacillus macauensis ZFHKF-1</name>
    <dbReference type="NCBI Taxonomy" id="1196324"/>
    <lineage>
        <taxon>Bacteria</taxon>
        <taxon>Bacillati</taxon>
        <taxon>Bacillota</taxon>
        <taxon>Bacilli</taxon>
        <taxon>Bacillales</taxon>
        <taxon>Fictibacillaceae</taxon>
        <taxon>Fictibacillus</taxon>
    </lineage>
</organism>
<keyword evidence="2 5" id="KW-0808">Transferase</keyword>
<dbReference type="Gene3D" id="1.10.287.130">
    <property type="match status" value="1"/>
</dbReference>
<protein>
    <submittedName>
        <fullName evidence="5">Sporulation initiation phosphotransferase</fullName>
    </submittedName>
</protein>
<dbReference type="STRING" id="1196324.A374_11325"/>
<evidence type="ECO:0000313" key="6">
    <source>
        <dbReference type="Proteomes" id="UP000004080"/>
    </source>
</evidence>